<dbReference type="EMBL" id="LAZR01018736">
    <property type="protein sequence ID" value="KKL95198.1"/>
    <property type="molecule type" value="Genomic_DNA"/>
</dbReference>
<reference evidence="1" key="1">
    <citation type="journal article" date="2015" name="Nature">
        <title>Complex archaea that bridge the gap between prokaryotes and eukaryotes.</title>
        <authorList>
            <person name="Spang A."/>
            <person name="Saw J.H."/>
            <person name="Jorgensen S.L."/>
            <person name="Zaremba-Niedzwiedzka K."/>
            <person name="Martijn J."/>
            <person name="Lind A.E."/>
            <person name="van Eijk R."/>
            <person name="Schleper C."/>
            <person name="Guy L."/>
            <person name="Ettema T.J."/>
        </authorList>
    </citation>
    <scope>NUCLEOTIDE SEQUENCE</scope>
</reference>
<protein>
    <submittedName>
        <fullName evidence="1">Uncharacterized protein</fullName>
    </submittedName>
</protein>
<proteinExistence type="predicted"/>
<evidence type="ECO:0000313" key="1">
    <source>
        <dbReference type="EMBL" id="KKL95198.1"/>
    </source>
</evidence>
<organism evidence="1">
    <name type="scientific">marine sediment metagenome</name>
    <dbReference type="NCBI Taxonomy" id="412755"/>
    <lineage>
        <taxon>unclassified sequences</taxon>
        <taxon>metagenomes</taxon>
        <taxon>ecological metagenomes</taxon>
    </lineage>
</organism>
<name>A0A0F9G905_9ZZZZ</name>
<dbReference type="PANTHER" id="PTHR37515">
    <property type="entry name" value="YALI0C09240P"/>
    <property type="match status" value="1"/>
</dbReference>
<accession>A0A0F9G905</accession>
<dbReference type="PANTHER" id="PTHR37515:SF2">
    <property type="entry name" value="YALI0C09240P"/>
    <property type="match status" value="1"/>
</dbReference>
<comment type="caution">
    <text evidence="1">The sequence shown here is derived from an EMBL/GenBank/DDBJ whole genome shotgun (WGS) entry which is preliminary data.</text>
</comment>
<dbReference type="AlphaFoldDB" id="A0A0F9G905"/>
<gene>
    <name evidence="1" type="ORF">LCGC14_1857050</name>
</gene>
<sequence length="395" mass="46099">MIGNSNNSPFQYLNRMERFTALLTDVRYCFAGKAHRMSRENITLMIDDIVHDEHIFYMVFFMGAYYAVKKENRTKSQIVESIDAMKDLMGWEKESIQDKVTLVYGLDFSKIDLTKEEANPIEEFSTLIKLFYDKRKSIKNFIHKRPFYKDILDPLPHATLYVCVLLGKVADFFRSTEKRFDWEQMSDIMEDVFESLLEWISIVAGLTYYHLKNKLGTKEQVSDLLDALKDINGYKKHRKLGDPAEPLNFSELKRDLDKSSVKQIDFEIGEGCPSVVSYNDKNRRHELQNAEDLVIEDEKIKILFNYPLSTEVTLEFENIGGFTRMDVFRCIYEGYKKIYDEEEEDAGDPGSAPNLLNRGESEGRYGIWGPYISELYIEQIFYNETTKTISMFIGS</sequence>